<evidence type="ECO:0000313" key="2">
    <source>
        <dbReference type="EMBL" id="EHO18055.1"/>
    </source>
</evidence>
<sequence>MMDHVNQTELLKTKVLRSLGMAQRAGRLASGEFMTEKEIQSFRATLVIVAEDASEQTKKKFRNKCEFYEIPFVCFSTMGELGKAIGKEQRASLALLDEGFTKAVLTKLEQIGGMQHEN</sequence>
<dbReference type="Proteomes" id="UP000018466">
    <property type="component" value="Unassembled WGS sequence"/>
</dbReference>
<keyword evidence="3" id="KW-1185">Reference proteome</keyword>
<dbReference type="Pfam" id="PF01248">
    <property type="entry name" value="Ribosomal_L7Ae"/>
    <property type="match status" value="1"/>
</dbReference>
<evidence type="ECO:0000313" key="3">
    <source>
        <dbReference type="Proteomes" id="UP000018466"/>
    </source>
</evidence>
<organism evidence="2 3">
    <name type="scientific">Stomatobaculum longum</name>
    <dbReference type="NCBI Taxonomy" id="796942"/>
    <lineage>
        <taxon>Bacteria</taxon>
        <taxon>Bacillati</taxon>
        <taxon>Bacillota</taxon>
        <taxon>Clostridia</taxon>
        <taxon>Lachnospirales</taxon>
        <taxon>Lachnospiraceae</taxon>
        <taxon>Stomatobaculum</taxon>
    </lineage>
</organism>
<dbReference type="SUPFAM" id="SSF55315">
    <property type="entry name" value="L30e-like"/>
    <property type="match status" value="1"/>
</dbReference>
<comment type="caution">
    <text evidence="2">The sequence shown here is derived from an EMBL/GenBank/DDBJ whole genome shotgun (WGS) entry which is preliminary data.</text>
</comment>
<protein>
    <recommendedName>
        <fullName evidence="1">Ribosomal protein eL8/eL30/eS12/Gadd45 domain-containing protein</fullName>
    </recommendedName>
</protein>
<dbReference type="InterPro" id="IPR029064">
    <property type="entry name" value="Ribosomal_eL30-like_sf"/>
</dbReference>
<accession>A0AA36Y6I1</accession>
<evidence type="ECO:0000259" key="1">
    <source>
        <dbReference type="Pfam" id="PF01248"/>
    </source>
</evidence>
<dbReference type="EMBL" id="AGEL01000003">
    <property type="protein sequence ID" value="EHO18055.1"/>
    <property type="molecule type" value="Genomic_DNA"/>
</dbReference>
<dbReference type="AlphaFoldDB" id="A0AA36Y6I1"/>
<dbReference type="Gene3D" id="3.30.1330.30">
    <property type="match status" value="1"/>
</dbReference>
<proteinExistence type="predicted"/>
<gene>
    <name evidence="2" type="ORF">HMPREF9623_00239</name>
</gene>
<name>A0AA36Y6I1_9FIRM</name>
<dbReference type="InterPro" id="IPR004038">
    <property type="entry name" value="Ribosomal_eL8/eL30/eS12/Gad45"/>
</dbReference>
<reference evidence="2 3" key="1">
    <citation type="submission" date="2011-10" db="EMBL/GenBank/DDBJ databases">
        <title>The Genome Sequence of Lachnospiraceae bacterium ACC2.</title>
        <authorList>
            <consortium name="The Broad Institute Genome Sequencing Platform"/>
            <person name="Earl A."/>
            <person name="Ward D."/>
            <person name="Feldgarden M."/>
            <person name="Gevers D."/>
            <person name="Sizova M."/>
            <person name="Hazen A."/>
            <person name="Epstein S."/>
            <person name="Young S.K."/>
            <person name="Zeng Q."/>
            <person name="Gargeya S."/>
            <person name="Fitzgerald M."/>
            <person name="Haas B."/>
            <person name="Abouelleil A."/>
            <person name="Alvarado L."/>
            <person name="Arachchi H.M."/>
            <person name="Berlin A."/>
            <person name="Brown A."/>
            <person name="Chapman S.B."/>
            <person name="Chen Z."/>
            <person name="Dunbar C."/>
            <person name="Freedman E."/>
            <person name="Gearin G."/>
            <person name="Goldberg J."/>
            <person name="Griggs A."/>
            <person name="Gujja S."/>
            <person name="Heiman D."/>
            <person name="Howarth C."/>
            <person name="Larson L."/>
            <person name="Lui A."/>
            <person name="MacDonald P.J.P."/>
            <person name="Montmayeur A."/>
            <person name="Murphy C."/>
            <person name="Neiman D."/>
            <person name="Pearson M."/>
            <person name="Priest M."/>
            <person name="Roberts A."/>
            <person name="Saif S."/>
            <person name="Shea T."/>
            <person name="Shenoy N."/>
            <person name="Sisk P."/>
            <person name="Stolte C."/>
            <person name="Sykes S."/>
            <person name="Wortman J."/>
            <person name="Nusbaum C."/>
            <person name="Birren B."/>
        </authorList>
    </citation>
    <scope>NUCLEOTIDE SEQUENCE [LARGE SCALE GENOMIC DNA]</scope>
    <source>
        <strain evidence="2 3">ACC2</strain>
    </source>
</reference>
<feature type="domain" description="Ribosomal protein eL8/eL30/eS12/Gadd45" evidence="1">
    <location>
        <begin position="14"/>
        <end position="101"/>
    </location>
</feature>